<evidence type="ECO:0000256" key="2">
    <source>
        <dbReference type="ARBA" id="ARBA00023158"/>
    </source>
</evidence>
<evidence type="ECO:0000313" key="8">
    <source>
        <dbReference type="EMBL" id="WOH02240.1"/>
    </source>
</evidence>
<feature type="domain" description="Zinc finger-XS" evidence="7">
    <location>
        <begin position="42"/>
        <end position="83"/>
    </location>
</feature>
<dbReference type="InterPro" id="IPR005379">
    <property type="entry name" value="FDM1-5/IDN2_XH"/>
</dbReference>
<sequence length="702" mass="82663">MSSRREKRRDRDSEREDNIYRYYRDLKDGRDRVKVSDQIYECPYCREYEKKEYTYLQILNHASRVGTKSKTASSRSRERHLGLEMYLKRCFDKTDKTLRSRTDPYENDNDHKQFALPSLPTDSVDNNTVVAHRAERYKNDNGQKQIMVSSVRTESMGYSFVASRESKESAGRPIKHDLPSHTHKRRAENMKPEASEELIVYPWMVIIANIPVELKDGRYVGDSGRKLKDEWTLQGYQPIKVHPLWNYKGHTGFAIVEFNKDWTGFDNAMTFAKKFEMDCHGKKDWQRAREKGEQKLYAWIAREEEYHRKDKMGEYLRKNADLKTISEIEKEDKIKEARLMCNLTNSLDMKEKQCEEIKKNISKTEASFSNVMRQKEDMIKAYNEEQEMSRKQQCKEIEIIYREHERTKLMLEAKREELRLYEMGLRAREYLNESERRRLDHLKEKKEKNEKAIMVQKKAEESMMKLAESHRKEKHQLYQRIIELQKKLDDKQQLELDIEQLRGAVEVMRPISDGGDAEAQKKMESLEENLKEKEEDLESLEELNQALIVKEKKASDELQDARKELISGLKDRPISTASVGVKRLGDLDHKPFVSAAKMKYPAAEAEEKAGEFISLMDSKIREVSISGVINEEDDGIKAIKNEWGDEVYKSVVTALRELNEYNPAGRCPVPELWNFKAGRRATLSESVEFILRLWKTNKRKRT</sequence>
<evidence type="ECO:0000256" key="4">
    <source>
        <dbReference type="SAM" id="MobiDB-lite"/>
    </source>
</evidence>
<dbReference type="Pfam" id="PF03468">
    <property type="entry name" value="XS"/>
    <property type="match status" value="1"/>
</dbReference>
<accession>A0AAF1B168</accession>
<dbReference type="InterPro" id="IPR038588">
    <property type="entry name" value="XS_domain_sf"/>
</dbReference>
<evidence type="ECO:0000256" key="1">
    <source>
        <dbReference type="ARBA" id="ARBA00023054"/>
    </source>
</evidence>
<dbReference type="EMBL" id="CP093347">
    <property type="protein sequence ID" value="WOH02240.1"/>
    <property type="molecule type" value="Genomic_DNA"/>
</dbReference>
<evidence type="ECO:0000256" key="3">
    <source>
        <dbReference type="SAM" id="Coils"/>
    </source>
</evidence>
<dbReference type="InterPro" id="IPR005381">
    <property type="entry name" value="Znf-XS_domain"/>
</dbReference>
<dbReference type="CDD" id="cd12266">
    <property type="entry name" value="RRM_like_XS"/>
    <property type="match status" value="1"/>
</dbReference>
<feature type="domain" description="XS" evidence="5">
    <location>
        <begin position="196"/>
        <end position="307"/>
    </location>
</feature>
<feature type="domain" description="Factor of DNA methylation 1-5/IDN2" evidence="6">
    <location>
        <begin position="582"/>
        <end position="700"/>
    </location>
</feature>
<keyword evidence="1 3" id="KW-0175">Coiled coil</keyword>
<reference evidence="8" key="2">
    <citation type="submission" date="2022-03" db="EMBL/GenBank/DDBJ databases">
        <title>Draft title - Genomic analysis of global carrot germplasm unveils the trajectory of domestication and the origin of high carotenoid orange carrot.</title>
        <authorList>
            <person name="Iorizzo M."/>
            <person name="Ellison S."/>
            <person name="Senalik D."/>
            <person name="Macko-Podgorni A."/>
            <person name="Grzebelus D."/>
            <person name="Bostan H."/>
            <person name="Rolling W."/>
            <person name="Curaba J."/>
            <person name="Simon P."/>
        </authorList>
    </citation>
    <scope>NUCLEOTIDE SEQUENCE</scope>
    <source>
        <tissue evidence="8">Leaf</tissue>
    </source>
</reference>
<dbReference type="InterPro" id="IPR005380">
    <property type="entry name" value="XS_domain"/>
</dbReference>
<dbReference type="PANTHER" id="PTHR21596:SF23">
    <property type="entry name" value="FACTOR OF DNA METHYLATION 4"/>
    <property type="match status" value="1"/>
</dbReference>
<feature type="coiled-coil region" evidence="3">
    <location>
        <begin position="431"/>
        <end position="564"/>
    </location>
</feature>
<reference evidence="8" key="1">
    <citation type="journal article" date="2016" name="Nat. Genet.">
        <title>A high-quality carrot genome assembly provides new insights into carotenoid accumulation and asterid genome evolution.</title>
        <authorList>
            <person name="Iorizzo M."/>
            <person name="Ellison S."/>
            <person name="Senalik D."/>
            <person name="Zeng P."/>
            <person name="Satapoomin P."/>
            <person name="Huang J."/>
            <person name="Bowman M."/>
            <person name="Iovene M."/>
            <person name="Sanseverino W."/>
            <person name="Cavagnaro P."/>
            <person name="Yildiz M."/>
            <person name="Macko-Podgorni A."/>
            <person name="Moranska E."/>
            <person name="Grzebelus E."/>
            <person name="Grzebelus D."/>
            <person name="Ashrafi H."/>
            <person name="Zheng Z."/>
            <person name="Cheng S."/>
            <person name="Spooner D."/>
            <person name="Van Deynze A."/>
            <person name="Simon P."/>
        </authorList>
    </citation>
    <scope>NUCLEOTIDE SEQUENCE</scope>
    <source>
        <tissue evidence="8">Leaf</tissue>
    </source>
</reference>
<feature type="region of interest" description="Disordered" evidence="4">
    <location>
        <begin position="169"/>
        <end position="190"/>
    </location>
</feature>
<dbReference type="Pfam" id="PF03469">
    <property type="entry name" value="XH"/>
    <property type="match status" value="1"/>
</dbReference>
<gene>
    <name evidence="8" type="ORF">DCAR_0521629</name>
</gene>
<name>A0AAF1B168_DAUCS</name>
<evidence type="ECO:0000259" key="5">
    <source>
        <dbReference type="Pfam" id="PF03468"/>
    </source>
</evidence>
<dbReference type="GO" id="GO:0080188">
    <property type="term" value="P:gene silencing by siRNA-directed DNA methylation"/>
    <property type="evidence" value="ECO:0007669"/>
    <property type="project" value="InterPro"/>
</dbReference>
<evidence type="ECO:0000259" key="6">
    <source>
        <dbReference type="Pfam" id="PF03469"/>
    </source>
</evidence>
<feature type="region of interest" description="Disordered" evidence="4">
    <location>
        <begin position="99"/>
        <end position="122"/>
    </location>
</feature>
<evidence type="ECO:0000259" key="7">
    <source>
        <dbReference type="Pfam" id="PF03470"/>
    </source>
</evidence>
<dbReference type="Proteomes" id="UP000077755">
    <property type="component" value="Chromosome 5"/>
</dbReference>
<organism evidence="8 9">
    <name type="scientific">Daucus carota subsp. sativus</name>
    <name type="common">Carrot</name>
    <dbReference type="NCBI Taxonomy" id="79200"/>
    <lineage>
        <taxon>Eukaryota</taxon>
        <taxon>Viridiplantae</taxon>
        <taxon>Streptophyta</taxon>
        <taxon>Embryophyta</taxon>
        <taxon>Tracheophyta</taxon>
        <taxon>Spermatophyta</taxon>
        <taxon>Magnoliopsida</taxon>
        <taxon>eudicotyledons</taxon>
        <taxon>Gunneridae</taxon>
        <taxon>Pentapetalae</taxon>
        <taxon>asterids</taxon>
        <taxon>campanulids</taxon>
        <taxon>Apiales</taxon>
        <taxon>Apiaceae</taxon>
        <taxon>Apioideae</taxon>
        <taxon>Scandiceae</taxon>
        <taxon>Daucinae</taxon>
        <taxon>Daucus</taxon>
        <taxon>Daucus sect. Daucus</taxon>
    </lineage>
</organism>
<dbReference type="Pfam" id="PF03470">
    <property type="entry name" value="zf-XS"/>
    <property type="match status" value="1"/>
</dbReference>
<dbReference type="Gene3D" id="3.30.70.2890">
    <property type="entry name" value="XS domain"/>
    <property type="match status" value="1"/>
</dbReference>
<dbReference type="AlphaFoldDB" id="A0AAF1B168"/>
<dbReference type="InterPro" id="IPR045177">
    <property type="entry name" value="FDM1-5/IDN2"/>
</dbReference>
<evidence type="ECO:0000313" key="9">
    <source>
        <dbReference type="Proteomes" id="UP000077755"/>
    </source>
</evidence>
<protein>
    <recommendedName>
        <fullName evidence="10">XS domain-containing protein</fullName>
    </recommendedName>
</protein>
<feature type="compositionally biased region" description="Basic and acidic residues" evidence="4">
    <location>
        <begin position="169"/>
        <end position="180"/>
    </location>
</feature>
<feature type="coiled-coil region" evidence="3">
    <location>
        <begin position="347"/>
        <end position="392"/>
    </location>
</feature>
<dbReference type="PANTHER" id="PTHR21596">
    <property type="entry name" value="RIBONUCLEASE P SUBUNIT P38"/>
    <property type="match status" value="1"/>
</dbReference>
<evidence type="ECO:0008006" key="10">
    <source>
        <dbReference type="Google" id="ProtNLM"/>
    </source>
</evidence>
<proteinExistence type="predicted"/>
<keyword evidence="9" id="KW-1185">Reference proteome</keyword>
<feature type="compositionally biased region" description="Basic and acidic residues" evidence="4">
    <location>
        <begin position="99"/>
        <end position="113"/>
    </location>
</feature>
<keyword evidence="2" id="KW-0943">RNA-mediated gene silencing</keyword>